<dbReference type="AlphaFoldDB" id="A0A5B9EIH3"/>
<dbReference type="PANTHER" id="PTHR36114:SF1">
    <property type="entry name" value="16.7 KDA PROTEIN IN WHIE LOCUS"/>
    <property type="match status" value="1"/>
</dbReference>
<dbReference type="Pfam" id="PF07883">
    <property type="entry name" value="Cupin_2"/>
    <property type="match status" value="1"/>
</dbReference>
<proteinExistence type="predicted"/>
<dbReference type="Gene3D" id="2.60.120.10">
    <property type="entry name" value="Jelly Rolls"/>
    <property type="match status" value="1"/>
</dbReference>
<dbReference type="InterPro" id="IPR052044">
    <property type="entry name" value="PKS_Associated_Protein"/>
</dbReference>
<keyword evidence="3" id="KW-1185">Reference proteome</keyword>
<dbReference type="Proteomes" id="UP000321820">
    <property type="component" value="Chromosome"/>
</dbReference>
<dbReference type="RefSeq" id="WP_147649480.1">
    <property type="nucleotide sequence ID" value="NZ_CP042806.1"/>
</dbReference>
<feature type="domain" description="Cupin type-2" evidence="1">
    <location>
        <begin position="44"/>
        <end position="90"/>
    </location>
</feature>
<evidence type="ECO:0000313" key="3">
    <source>
        <dbReference type="Proteomes" id="UP000321820"/>
    </source>
</evidence>
<dbReference type="EMBL" id="CP042806">
    <property type="protein sequence ID" value="QEE30211.1"/>
    <property type="molecule type" value="Genomic_DNA"/>
</dbReference>
<dbReference type="InterPro" id="IPR014710">
    <property type="entry name" value="RmlC-like_jellyroll"/>
</dbReference>
<dbReference type="PANTHER" id="PTHR36114">
    <property type="entry name" value="16.7 KDA PROTEIN IN WHIE LOCUS"/>
    <property type="match status" value="1"/>
</dbReference>
<organism evidence="2 3">
    <name type="scientific">Terriglobus albidus</name>
    <dbReference type="NCBI Taxonomy" id="1592106"/>
    <lineage>
        <taxon>Bacteria</taxon>
        <taxon>Pseudomonadati</taxon>
        <taxon>Acidobacteriota</taxon>
        <taxon>Terriglobia</taxon>
        <taxon>Terriglobales</taxon>
        <taxon>Acidobacteriaceae</taxon>
        <taxon>Terriglobus</taxon>
    </lineage>
</organism>
<protein>
    <submittedName>
        <fullName evidence="2">Cupin domain-containing protein</fullName>
    </submittedName>
</protein>
<dbReference type="SUPFAM" id="SSF51182">
    <property type="entry name" value="RmlC-like cupins"/>
    <property type="match status" value="1"/>
</dbReference>
<evidence type="ECO:0000259" key="1">
    <source>
        <dbReference type="Pfam" id="PF07883"/>
    </source>
</evidence>
<gene>
    <name evidence="2" type="ORF">FTW19_20860</name>
</gene>
<accession>A0A5B9EIH3</accession>
<sequence>MEDPSFEIINLSVESAGVDGYDNHPIAKVNDHEVRISTMTEAYHWHSHPDSDECFLALEGGIYIDFEDRTVTLPPGHMITITRGVLHRTRPIADRSINLTFERADARSEASTPSRKVVFS</sequence>
<reference evidence="2 3" key="1">
    <citation type="submission" date="2019-08" db="EMBL/GenBank/DDBJ databases">
        <title>Complete genome sequence of Terriglobus albidus strain ORNL.</title>
        <authorList>
            <person name="Podar M."/>
        </authorList>
    </citation>
    <scope>NUCLEOTIDE SEQUENCE [LARGE SCALE GENOMIC DNA]</scope>
    <source>
        <strain evidence="2 3">ORNL</strain>
    </source>
</reference>
<dbReference type="KEGG" id="talb:FTW19_20860"/>
<evidence type="ECO:0000313" key="2">
    <source>
        <dbReference type="EMBL" id="QEE30211.1"/>
    </source>
</evidence>
<dbReference type="InterPro" id="IPR013096">
    <property type="entry name" value="Cupin_2"/>
</dbReference>
<name>A0A5B9EIH3_9BACT</name>
<dbReference type="OrthoDB" id="9794183at2"/>
<dbReference type="InterPro" id="IPR011051">
    <property type="entry name" value="RmlC_Cupin_sf"/>
</dbReference>